<evidence type="ECO:0000256" key="6">
    <source>
        <dbReference type="ARBA" id="ARBA00022747"/>
    </source>
</evidence>
<keyword evidence="4" id="KW-0808">Transferase</keyword>
<dbReference type="InterPro" id="IPR003356">
    <property type="entry name" value="DNA_methylase_A-5"/>
</dbReference>
<evidence type="ECO:0000313" key="10">
    <source>
        <dbReference type="Proteomes" id="UP000004834"/>
    </source>
</evidence>
<evidence type="ECO:0000256" key="7">
    <source>
        <dbReference type="ARBA" id="ARBA00047942"/>
    </source>
</evidence>
<comment type="caution">
    <text evidence="9">The sequence shown here is derived from an EMBL/GenBank/DDBJ whole genome shotgun (WGS) entry which is preliminary data.</text>
</comment>
<comment type="similarity">
    <text evidence="1">Belongs to the N(4)/N(6)-methyltransferase family.</text>
</comment>
<dbReference type="Gene3D" id="3.40.50.150">
    <property type="entry name" value="Vaccinia Virus protein VP39"/>
    <property type="match status" value="1"/>
</dbReference>
<name>A0AAV3F3T6_9FLAO</name>
<dbReference type="Proteomes" id="UP000004834">
    <property type="component" value="Unassembled WGS sequence"/>
</dbReference>
<dbReference type="GO" id="GO:0009307">
    <property type="term" value="P:DNA restriction-modification system"/>
    <property type="evidence" value="ECO:0007669"/>
    <property type="project" value="UniProtKB-KW"/>
</dbReference>
<sequence length="487" mass="55224">MSTQEIANKLWSLCNVLRDDGVTYHQYLNELTYILFLKLSTVKDFEDKIPEHYRWEKFTTETDNVAAFNLYREFLAKVATEATDNNIKQIYTNASTTLTKPVNFRTLVAAIDNLDWYEDTERDAMGDIYESLLEKNAGEKKSGAGQYFTPRPLINVMVKLASPQLGERWSDPACGTFGFMISADHYLREKTDYFYKGTEKERNFQIKEAFNGVELVGDAHRLALMNAQLHGLESTIFLGDTLSSDGVDPLLNNLDGVLANPPFGTKKGGERPKRDDLMYLSGNKQLNFLQHIYRSLKKDGKARAAVILPDNVLFEDGDGQKVRKELMEKCDLHTILRLPTGIFYAAGVKTNVLFFTRGKKDENNTDKVWFYDMRTNMPSFGKRTPFTEKVFDDFIYAYTGGVKASDVMKYDGVIDHKKRAEVTDERWQCISRADIAKKNDSLDLGLIADSSIVQSEDLGEPEDLIADALAELNSISQELAAILKELK</sequence>
<accession>A0AAV3F3T6</accession>
<keyword evidence="3" id="KW-0489">Methyltransferase</keyword>
<dbReference type="GO" id="GO:0003677">
    <property type="term" value="F:DNA binding"/>
    <property type="evidence" value="ECO:0007669"/>
    <property type="project" value="InterPro"/>
</dbReference>
<dbReference type="InterPro" id="IPR038333">
    <property type="entry name" value="T1MK-like_N_sf"/>
</dbReference>
<protein>
    <recommendedName>
        <fullName evidence="2">site-specific DNA-methyltransferase (adenine-specific)</fullName>
        <ecNumber evidence="2">2.1.1.72</ecNumber>
    </recommendedName>
</protein>
<feature type="domain" description="DNA methylase adenine-specific" evidence="8">
    <location>
        <begin position="121"/>
        <end position="401"/>
    </location>
</feature>
<dbReference type="GO" id="GO:0032259">
    <property type="term" value="P:methylation"/>
    <property type="evidence" value="ECO:0007669"/>
    <property type="project" value="UniProtKB-KW"/>
</dbReference>
<dbReference type="AlphaFoldDB" id="A0AAV3F3T6"/>
<reference evidence="9 10" key="1">
    <citation type="submission" date="2011-11" db="EMBL/GenBank/DDBJ databases">
        <title>The Genome Sequence of Myroides odoratimimus CIP 101113.</title>
        <authorList>
            <person name="Earl A."/>
            <person name="Ward D."/>
            <person name="Feldgarden M."/>
            <person name="Gevers D."/>
            <person name="Huys G."/>
            <person name="Young S.K."/>
            <person name="Zeng Q."/>
            <person name="Gargeya S."/>
            <person name="Fitzgerald M."/>
            <person name="Haas B."/>
            <person name="Abouelleil A."/>
            <person name="Alvarado L."/>
            <person name="Arachchi H.M."/>
            <person name="Berlin A."/>
            <person name="Brown A."/>
            <person name="Chapman S.B."/>
            <person name="Chen Z."/>
            <person name="Dunbar C."/>
            <person name="Freedman E."/>
            <person name="Gearin G."/>
            <person name="Goldberg J."/>
            <person name="Griggs A."/>
            <person name="Gujja S."/>
            <person name="Heiman D."/>
            <person name="Howarth C."/>
            <person name="Larson L."/>
            <person name="Lui A."/>
            <person name="MacDonald P.J.P."/>
            <person name="Montmayeur A."/>
            <person name="Murphy C."/>
            <person name="Neiman D."/>
            <person name="Pearson M."/>
            <person name="Priest M."/>
            <person name="Roberts A."/>
            <person name="Saif S."/>
            <person name="Shea T."/>
            <person name="Shenoy N."/>
            <person name="Sisk P."/>
            <person name="Stolte C."/>
            <person name="Sykes S."/>
            <person name="Wortman J."/>
            <person name="Nusbaum C."/>
            <person name="Birren B."/>
        </authorList>
    </citation>
    <scope>NUCLEOTIDE SEQUENCE [LARGE SCALE GENOMIC DNA]</scope>
    <source>
        <strain evidence="9 10">CIP 101113</strain>
    </source>
</reference>
<evidence type="ECO:0000256" key="5">
    <source>
        <dbReference type="ARBA" id="ARBA00022691"/>
    </source>
</evidence>
<dbReference type="GO" id="GO:0009007">
    <property type="term" value="F:site-specific DNA-methyltransferase (adenine-specific) activity"/>
    <property type="evidence" value="ECO:0007669"/>
    <property type="project" value="UniProtKB-EC"/>
</dbReference>
<evidence type="ECO:0000256" key="4">
    <source>
        <dbReference type="ARBA" id="ARBA00022679"/>
    </source>
</evidence>
<dbReference type="RefSeq" id="WP_006263477.1">
    <property type="nucleotide sequence ID" value="NZ_JH590837.1"/>
</dbReference>
<dbReference type="PRINTS" id="PR00507">
    <property type="entry name" value="N12N6MTFRASE"/>
</dbReference>
<evidence type="ECO:0000259" key="8">
    <source>
        <dbReference type="Pfam" id="PF02384"/>
    </source>
</evidence>
<dbReference type="PANTHER" id="PTHR42933:SF4">
    <property type="entry name" value="TYPE I RESTRICTION ENZYME ECOKI METHYLASE SUBUNIT"/>
    <property type="match status" value="1"/>
</dbReference>
<evidence type="ECO:0000313" key="9">
    <source>
        <dbReference type="EMBL" id="EHO12576.1"/>
    </source>
</evidence>
<evidence type="ECO:0000256" key="1">
    <source>
        <dbReference type="ARBA" id="ARBA00006594"/>
    </source>
</evidence>
<keyword evidence="6" id="KW-0680">Restriction system</keyword>
<dbReference type="GO" id="GO:0008170">
    <property type="term" value="F:N-methyltransferase activity"/>
    <property type="evidence" value="ECO:0007669"/>
    <property type="project" value="InterPro"/>
</dbReference>
<dbReference type="Gene3D" id="1.20.1260.30">
    <property type="match status" value="1"/>
</dbReference>
<gene>
    <name evidence="9" type="ORF">HMPREF9715_01731</name>
</gene>
<organism evidence="9 10">
    <name type="scientific">Myroides odoratimimus CIP 101113</name>
    <dbReference type="NCBI Taxonomy" id="883154"/>
    <lineage>
        <taxon>Bacteria</taxon>
        <taxon>Pseudomonadati</taxon>
        <taxon>Bacteroidota</taxon>
        <taxon>Flavobacteriia</taxon>
        <taxon>Flavobacteriales</taxon>
        <taxon>Flavobacteriaceae</taxon>
        <taxon>Myroides</taxon>
    </lineage>
</organism>
<dbReference type="Pfam" id="PF02384">
    <property type="entry name" value="N6_Mtase"/>
    <property type="match status" value="1"/>
</dbReference>
<dbReference type="InterPro" id="IPR051537">
    <property type="entry name" value="DNA_Adenine_Mtase"/>
</dbReference>
<dbReference type="InterPro" id="IPR029063">
    <property type="entry name" value="SAM-dependent_MTases_sf"/>
</dbReference>
<dbReference type="SUPFAM" id="SSF53335">
    <property type="entry name" value="S-adenosyl-L-methionine-dependent methyltransferases"/>
    <property type="match status" value="1"/>
</dbReference>
<evidence type="ECO:0000256" key="2">
    <source>
        <dbReference type="ARBA" id="ARBA00011900"/>
    </source>
</evidence>
<dbReference type="PANTHER" id="PTHR42933">
    <property type="entry name" value="SLR6095 PROTEIN"/>
    <property type="match status" value="1"/>
</dbReference>
<dbReference type="EMBL" id="AGEE01000017">
    <property type="protein sequence ID" value="EHO12576.1"/>
    <property type="molecule type" value="Genomic_DNA"/>
</dbReference>
<keyword evidence="5" id="KW-0949">S-adenosyl-L-methionine</keyword>
<evidence type="ECO:0000256" key="3">
    <source>
        <dbReference type="ARBA" id="ARBA00022603"/>
    </source>
</evidence>
<comment type="catalytic activity">
    <reaction evidence="7">
        <text>a 2'-deoxyadenosine in DNA + S-adenosyl-L-methionine = an N(6)-methyl-2'-deoxyadenosine in DNA + S-adenosyl-L-homocysteine + H(+)</text>
        <dbReference type="Rhea" id="RHEA:15197"/>
        <dbReference type="Rhea" id="RHEA-COMP:12418"/>
        <dbReference type="Rhea" id="RHEA-COMP:12419"/>
        <dbReference type="ChEBI" id="CHEBI:15378"/>
        <dbReference type="ChEBI" id="CHEBI:57856"/>
        <dbReference type="ChEBI" id="CHEBI:59789"/>
        <dbReference type="ChEBI" id="CHEBI:90615"/>
        <dbReference type="ChEBI" id="CHEBI:90616"/>
        <dbReference type="EC" id="2.1.1.72"/>
    </reaction>
</comment>
<dbReference type="EC" id="2.1.1.72" evidence="2"/>
<proteinExistence type="inferred from homology"/>